<name>A0A1L3KPK5_9VIRU</name>
<feature type="transmembrane region" description="Helical" evidence="1">
    <location>
        <begin position="1365"/>
        <end position="1388"/>
    </location>
</feature>
<feature type="transmembrane region" description="Helical" evidence="1">
    <location>
        <begin position="754"/>
        <end position="776"/>
    </location>
</feature>
<keyword evidence="1" id="KW-0812">Transmembrane</keyword>
<reference evidence="2" key="1">
    <citation type="journal article" date="2016" name="Nature">
        <title>Redefining the invertebrate RNA virosphere.</title>
        <authorList>
            <person name="Shi M."/>
            <person name="Lin X.D."/>
            <person name="Tian J.H."/>
            <person name="Chen L.J."/>
            <person name="Chen X."/>
            <person name="Li C.X."/>
            <person name="Qin X.C."/>
            <person name="Li J."/>
            <person name="Cao J.P."/>
            <person name="Eden J.S."/>
            <person name="Buchmann J."/>
            <person name="Wang W."/>
            <person name="Xu J."/>
            <person name="Holmes E.C."/>
            <person name="Zhang Y.Z."/>
        </authorList>
    </citation>
    <scope>NUCLEOTIDE SEQUENCE</scope>
    <source>
        <strain evidence="2">SHWC0209c12742</strain>
    </source>
</reference>
<dbReference type="EMBL" id="KX884823">
    <property type="protein sequence ID" value="APG79312.1"/>
    <property type="molecule type" value="Genomic_RNA"/>
</dbReference>
<protein>
    <submittedName>
        <fullName evidence="2">Putative glycoprotein</fullName>
    </submittedName>
</protein>
<evidence type="ECO:0000256" key="1">
    <source>
        <dbReference type="SAM" id="Phobius"/>
    </source>
</evidence>
<feature type="transmembrane region" description="Helical" evidence="1">
    <location>
        <begin position="676"/>
        <end position="692"/>
    </location>
</feature>
<keyword evidence="1" id="KW-1133">Transmembrane helix</keyword>
<proteinExistence type="predicted"/>
<organism evidence="2">
    <name type="scientific">Shahe bunya-like virus 2</name>
    <dbReference type="NCBI Taxonomy" id="1923411"/>
    <lineage>
        <taxon>Viruses</taxon>
        <taxon>Riboviria</taxon>
    </lineage>
</organism>
<feature type="transmembrane region" description="Helical" evidence="1">
    <location>
        <begin position="45"/>
        <end position="64"/>
    </location>
</feature>
<evidence type="ECO:0000313" key="2">
    <source>
        <dbReference type="EMBL" id="APG79312.1"/>
    </source>
</evidence>
<accession>A0A1L3KPK5</accession>
<keyword evidence="1" id="KW-0472">Membrane</keyword>
<feature type="transmembrane region" description="Helical" evidence="1">
    <location>
        <begin position="722"/>
        <end position="742"/>
    </location>
</feature>
<feature type="transmembrane region" description="Helical" evidence="1">
    <location>
        <begin position="635"/>
        <end position="656"/>
    </location>
</feature>
<sequence>MITELMKVKSEGLRSTAFNTFVLAFGVCVAYTMSACRSKSVMMHVSIVLVWVVFMGGSVGGVVIEYEAEQLTRLEYMGGESGYYKESIDEERIQQECDANNCLISGENDISWDMITGSKLNTIISGPSTVTGSIELSIRILNLTVSRGFVSEYVHPEVRLGTGFGNTIDGSSSYDQIKNEYSTQTQWYDAGGSLIENFALSKFSWDKTWKRISEYNTKNLNDIRECGSWTDNTLKFAAIHAVIPQFKGIAVGHFDEDDMNDGLFAVSLDGGPEQKVSYLDLVIGKQIGNGITLKLYVEPDLKGPVGRGCLFYNLNGPYVDFFHAGYCNPGNLGAPSTSGIGMVQTAYVPNIENLTPTTIFYGREIPNEVIWQRGSNPKEQGTMSYKEFYYIEGAKDPKIFGFLAAWTVKKIVKAGVMILVIGTAATTTALWADAKDEWCEAIMYSENVIESLVETVTPFNVTEGPKQFSMSKNSMLTNNQFSVVRGMYSNVRGTGVLKVMCDMCQLDIKEGVVDIIDLTVSDCMVYQTTGSGSCKISVSSIGSGGNIPLTSTAQLLESFIYVETGMTVKVLGVLVTSIASNEISICSGQMCDTATVRYELGSDGGHANELNPDSVKPQWLGDFNDLCSSNGWFCFTYSLLCIGSILASFLMVYSLYRLFRDRSKVRIKRGMDYKTLAMTIVYLFGILAKVGASESEVDLSDKENKQEVGVNQLLTMKEIYNILYKTAILISIFIIYNIDRILKRDFKANNGTRLAYKVVAITSIYSLVIIMGVGAAENKWAINDLKCGEPNLMSLVNNRKFELLRSGCILELGAVPKTDGILYGVTGMPFAFSDKECSLTPINDSLLKLCYLQADLSLSCSDERVSIGWCMYFGTVDLSACIVRNKTSPIEKIPGDSVDTSGSAVTTCGYINKDYIYYFETNLTSVGGCNGATKNSYFGVSQMAMWPSLTGGLYYSYGNRSYHQFFLKHTGTQFIRAELSYCYTESFAIAGLSSLALMDGDTTTLNNSRQVYVIDNYREGDSFNFAFKLPAPKGSVMLTQEKAYYYKDTDAKNLLKEAIIGLCTNEDGLRFICVKERKFNWGNVIEVSGYRRVKKDNINMFHIYSVVAVDGATGVEDEVCSLFKQLPLSGAIVSRLGRTWWTVTCIDPGVELCEYKVGNDNCGSESRVRMNVVGEKKDSFRDKSVEKSIKRAGRSGIISNFNLTDSIYYKGVIYALSIGGPICLECEGIDSTYGGRCNSSIGEAWVKSIPTMYENTLDGQSLKTISRVCIGLVLDGIKCEGKLTDKGGVITAASGCTILSQDGWKSFKLVKAGENANLKEGVVSYWYKGRLENDNVKSSDTRVCWGGMSVSECWTCLYYEYKTEFWVPVGLAIGFISVFLICFIWGALKANWIKRSLKNAKSGVNYIQEKMQKGMEWLSGKIGQTLKDTLEDIRKKCHGLRDKGKLSYTEVVLVEEADRYYNKVQEKIDTEKDGDVRRAKRNLATAVRKYMSAIISYGGSKAGRQMDAIVMDFKSKYGDTGELIKDELDEFEKEE</sequence>
<feature type="transmembrane region" description="Helical" evidence="1">
    <location>
        <begin position="12"/>
        <end position="33"/>
    </location>
</feature>